<gene>
    <name evidence="8" type="ORF">UR67_C0006G0017</name>
</gene>
<reference evidence="8 9" key="1">
    <citation type="journal article" date="2015" name="Nature">
        <title>rRNA introns, odd ribosomes, and small enigmatic genomes across a large radiation of phyla.</title>
        <authorList>
            <person name="Brown C.T."/>
            <person name="Hug L.A."/>
            <person name="Thomas B.C."/>
            <person name="Sharon I."/>
            <person name="Castelle C.J."/>
            <person name="Singh A."/>
            <person name="Wilkins M.J."/>
            <person name="Williams K.H."/>
            <person name="Banfield J.F."/>
        </authorList>
    </citation>
    <scope>NUCLEOTIDE SEQUENCE [LARGE SCALE GENOMIC DNA]</scope>
</reference>
<dbReference type="SMART" id="SM00562">
    <property type="entry name" value="NDK"/>
    <property type="match status" value="1"/>
</dbReference>
<proteinExistence type="inferred from homology"/>
<dbReference type="PROSITE" id="PS51374">
    <property type="entry name" value="NDPK_LIKE"/>
    <property type="match status" value="1"/>
</dbReference>
<evidence type="ECO:0000256" key="4">
    <source>
        <dbReference type="ARBA" id="ARBA00022679"/>
    </source>
</evidence>
<keyword evidence="4" id="KW-0808">Transferase</keyword>
<accession>A0A0G0E2K6</accession>
<dbReference type="SUPFAM" id="SSF54919">
    <property type="entry name" value="Nucleoside diphosphate kinase, NDK"/>
    <property type="match status" value="1"/>
</dbReference>
<comment type="caution">
    <text evidence="8">The sequence shown here is derived from an EMBL/GenBank/DDBJ whole genome shotgun (WGS) entry which is preliminary data.</text>
</comment>
<dbReference type="PATRIC" id="fig|1618350.3.peg.826"/>
<dbReference type="InterPro" id="IPR036850">
    <property type="entry name" value="NDK-like_dom_sf"/>
</dbReference>
<sequence>MERTFVAIKPDGVMRGLIGEIIRRFENSGLRLVAMKMLMADEERIKGTYHATDKWRSEMGEKTLKSYKEFGKDPTSELGTNEALEIGKLIESWIYEYWKSGPIVVMAVEGNHAIKNVRMIIGYTVPTDAVPGTIRGDYSIDSPVLANLRKRPIKNLIHASGSVEEAEMEVKNWFTDKEIVEYKRADHSIMFD</sequence>
<dbReference type="STRING" id="1618350.UR67_C0006G0017"/>
<evidence type="ECO:0000256" key="3">
    <source>
        <dbReference type="ARBA" id="ARBA00012966"/>
    </source>
</evidence>
<name>A0A0G0E2K6_UNCC3</name>
<keyword evidence="5 8" id="KW-0418">Kinase</keyword>
<comment type="cofactor">
    <cofactor evidence="1">
        <name>Mg(2+)</name>
        <dbReference type="ChEBI" id="CHEBI:18420"/>
    </cofactor>
</comment>
<dbReference type="InterPro" id="IPR034907">
    <property type="entry name" value="NDK-like_dom"/>
</dbReference>
<comment type="caution">
    <text evidence="6">Lacks conserved residue(s) required for the propagation of feature annotation.</text>
</comment>
<evidence type="ECO:0000256" key="6">
    <source>
        <dbReference type="PROSITE-ProRule" id="PRU00706"/>
    </source>
</evidence>
<evidence type="ECO:0000256" key="5">
    <source>
        <dbReference type="ARBA" id="ARBA00022777"/>
    </source>
</evidence>
<dbReference type="Gene3D" id="3.30.70.141">
    <property type="entry name" value="Nucleoside diphosphate kinase-like domain"/>
    <property type="match status" value="1"/>
</dbReference>
<dbReference type="EC" id="2.7.4.6" evidence="3"/>
<evidence type="ECO:0000256" key="1">
    <source>
        <dbReference type="ARBA" id="ARBA00001946"/>
    </source>
</evidence>
<dbReference type="GO" id="GO:0004550">
    <property type="term" value="F:nucleoside diphosphate kinase activity"/>
    <property type="evidence" value="ECO:0007669"/>
    <property type="project" value="UniProtKB-EC"/>
</dbReference>
<dbReference type="AlphaFoldDB" id="A0A0G0E2K6"/>
<protein>
    <recommendedName>
        <fullName evidence="3">nucleoside-diphosphate kinase</fullName>
        <ecNumber evidence="3">2.7.4.6</ecNumber>
    </recommendedName>
</protein>
<feature type="domain" description="Nucleoside diphosphate kinase-like" evidence="7">
    <location>
        <begin position="1"/>
        <end position="181"/>
    </location>
</feature>
<evidence type="ECO:0000313" key="9">
    <source>
        <dbReference type="Proteomes" id="UP000034581"/>
    </source>
</evidence>
<organism evidence="8 9">
    <name type="scientific">candidate division CPR3 bacterium GW2011_GWF2_35_18</name>
    <dbReference type="NCBI Taxonomy" id="1618350"/>
    <lineage>
        <taxon>Bacteria</taxon>
        <taxon>Bacteria division CPR3</taxon>
    </lineage>
</organism>
<evidence type="ECO:0000256" key="2">
    <source>
        <dbReference type="ARBA" id="ARBA00008142"/>
    </source>
</evidence>
<dbReference type="PANTHER" id="PTHR11349">
    <property type="entry name" value="NUCLEOSIDE DIPHOSPHATE KINASE"/>
    <property type="match status" value="1"/>
</dbReference>
<dbReference type="Proteomes" id="UP000034581">
    <property type="component" value="Unassembled WGS sequence"/>
</dbReference>
<evidence type="ECO:0000313" key="8">
    <source>
        <dbReference type="EMBL" id="KKP69450.1"/>
    </source>
</evidence>
<dbReference type="EMBL" id="LBQB01000006">
    <property type="protein sequence ID" value="KKP69450.1"/>
    <property type="molecule type" value="Genomic_DNA"/>
</dbReference>
<evidence type="ECO:0000259" key="7">
    <source>
        <dbReference type="SMART" id="SM00562"/>
    </source>
</evidence>
<comment type="similarity">
    <text evidence="2 6">Belongs to the NDK family.</text>
</comment>
<dbReference type="Pfam" id="PF00334">
    <property type="entry name" value="NDK"/>
    <property type="match status" value="2"/>
</dbReference>